<feature type="region of interest" description="Disordered" evidence="1">
    <location>
        <begin position="43"/>
        <end position="80"/>
    </location>
</feature>
<feature type="compositionally biased region" description="Acidic residues" evidence="1">
    <location>
        <begin position="362"/>
        <end position="374"/>
    </location>
</feature>
<sequence>MMSASYSANIARLSTLNGAADSLLDELNHQLAAVRQQNRHVARGVNVQQQGGAMRVTKPRSAHNSPGPSGTLGRRRAVKTDSYYYPSPSRAVEETMSLASHVVCTEPTRSARPFSWHPPSHYVQQPESQVLLQPQAQYQLSTSQYPVYSYADTDYFMSNRQLPPTPAVYSGYTSPASAFSPLSLPTTGFEQQPLQYFPQASWATVPELSPPAPATAPMVDRLARSSTGTGSDGYSEGAPPSTVDSWNTFASHGFISSNTPPTPQDFAQAPQAEPRLQSEESIPYHPLEEEGGEGEGEGEILYGMGLYDAPDKPIDPHLQYHRSTISSLLGSTFTSSEPAGKGLKLEDAWEPPASDDGNSQNGDDEDAEGDSQDD</sequence>
<comment type="caution">
    <text evidence="2">The sequence shown here is derived from an EMBL/GenBank/DDBJ whole genome shotgun (WGS) entry which is preliminary data.</text>
</comment>
<protein>
    <submittedName>
        <fullName evidence="2">Uncharacterized protein</fullName>
    </submittedName>
</protein>
<feature type="compositionally biased region" description="Acidic residues" evidence="1">
    <location>
        <begin position="289"/>
        <end position="298"/>
    </location>
</feature>
<feature type="compositionally biased region" description="Polar residues" evidence="1">
    <location>
        <begin position="242"/>
        <end position="259"/>
    </location>
</feature>
<dbReference type="Proteomes" id="UP001174691">
    <property type="component" value="Unassembled WGS sequence"/>
</dbReference>
<feature type="region of interest" description="Disordered" evidence="1">
    <location>
        <begin position="330"/>
        <end position="374"/>
    </location>
</feature>
<evidence type="ECO:0000313" key="2">
    <source>
        <dbReference type="EMBL" id="KAJ9161256.1"/>
    </source>
</evidence>
<reference evidence="2" key="1">
    <citation type="submission" date="2022-07" db="EMBL/GenBank/DDBJ databases">
        <title>Fungi with potential for degradation of polypropylene.</title>
        <authorList>
            <person name="Gostincar C."/>
        </authorList>
    </citation>
    <scope>NUCLEOTIDE SEQUENCE</scope>
    <source>
        <strain evidence="2">EXF-13287</strain>
    </source>
</reference>
<keyword evidence="3" id="KW-1185">Reference proteome</keyword>
<proteinExistence type="predicted"/>
<organism evidence="2 3">
    <name type="scientific">Coniochaeta hoffmannii</name>
    <dbReference type="NCBI Taxonomy" id="91930"/>
    <lineage>
        <taxon>Eukaryota</taxon>
        <taxon>Fungi</taxon>
        <taxon>Dikarya</taxon>
        <taxon>Ascomycota</taxon>
        <taxon>Pezizomycotina</taxon>
        <taxon>Sordariomycetes</taxon>
        <taxon>Sordariomycetidae</taxon>
        <taxon>Coniochaetales</taxon>
        <taxon>Coniochaetaceae</taxon>
        <taxon>Coniochaeta</taxon>
    </lineage>
</organism>
<dbReference type="EMBL" id="JANBVN010000025">
    <property type="protein sequence ID" value="KAJ9161256.1"/>
    <property type="molecule type" value="Genomic_DNA"/>
</dbReference>
<accession>A0AA38W2C0</accession>
<evidence type="ECO:0000313" key="3">
    <source>
        <dbReference type="Proteomes" id="UP001174691"/>
    </source>
</evidence>
<name>A0AA38W2C0_9PEZI</name>
<feature type="region of interest" description="Disordered" evidence="1">
    <location>
        <begin position="223"/>
        <end position="299"/>
    </location>
</feature>
<gene>
    <name evidence="2" type="ORF">NKR19_g2446</name>
</gene>
<dbReference type="AlphaFoldDB" id="A0AA38W2C0"/>
<evidence type="ECO:0000256" key="1">
    <source>
        <dbReference type="SAM" id="MobiDB-lite"/>
    </source>
</evidence>